<dbReference type="EMBL" id="CM007906">
    <property type="protein sequence ID" value="OTF87215.1"/>
    <property type="molecule type" value="Genomic_DNA"/>
</dbReference>
<evidence type="ECO:0000313" key="2">
    <source>
        <dbReference type="Proteomes" id="UP000215914"/>
    </source>
</evidence>
<dbReference type="Proteomes" id="UP000215914">
    <property type="component" value="Chromosome 17"/>
</dbReference>
<dbReference type="InParanoid" id="A0A251RS26"/>
<dbReference type="AlphaFoldDB" id="A0A251RS26"/>
<sequence>MICELTLNKLGGSLKRNRSNGSWMRRMFARTRGTFWMPEDDQARRRTEHDIDTCFRTLTLCKF</sequence>
<keyword evidence="2" id="KW-1185">Reference proteome</keyword>
<reference evidence="2" key="1">
    <citation type="journal article" date="2017" name="Nature">
        <title>The sunflower genome provides insights into oil metabolism, flowering and Asterid evolution.</title>
        <authorList>
            <person name="Badouin H."/>
            <person name="Gouzy J."/>
            <person name="Grassa C.J."/>
            <person name="Murat F."/>
            <person name="Staton S.E."/>
            <person name="Cottret L."/>
            <person name="Lelandais-Briere C."/>
            <person name="Owens G.L."/>
            <person name="Carrere S."/>
            <person name="Mayjonade B."/>
            <person name="Legrand L."/>
            <person name="Gill N."/>
            <person name="Kane N.C."/>
            <person name="Bowers J.E."/>
            <person name="Hubner S."/>
            <person name="Bellec A."/>
            <person name="Berard A."/>
            <person name="Berges H."/>
            <person name="Blanchet N."/>
            <person name="Boniface M.C."/>
            <person name="Brunel D."/>
            <person name="Catrice O."/>
            <person name="Chaidir N."/>
            <person name="Claudel C."/>
            <person name="Donnadieu C."/>
            <person name="Faraut T."/>
            <person name="Fievet G."/>
            <person name="Helmstetter N."/>
            <person name="King M."/>
            <person name="Knapp S.J."/>
            <person name="Lai Z."/>
            <person name="Le Paslier M.C."/>
            <person name="Lippi Y."/>
            <person name="Lorenzon L."/>
            <person name="Mandel J.R."/>
            <person name="Marage G."/>
            <person name="Marchand G."/>
            <person name="Marquand E."/>
            <person name="Bret-Mestries E."/>
            <person name="Morien E."/>
            <person name="Nambeesan S."/>
            <person name="Nguyen T."/>
            <person name="Pegot-Espagnet P."/>
            <person name="Pouilly N."/>
            <person name="Raftis F."/>
            <person name="Sallet E."/>
            <person name="Schiex T."/>
            <person name="Thomas J."/>
            <person name="Vandecasteele C."/>
            <person name="Vares D."/>
            <person name="Vear F."/>
            <person name="Vautrin S."/>
            <person name="Crespi M."/>
            <person name="Mangin B."/>
            <person name="Burke J.M."/>
            <person name="Salse J."/>
            <person name="Munos S."/>
            <person name="Vincourt P."/>
            <person name="Rieseberg L.H."/>
            <person name="Langlade N.B."/>
        </authorList>
    </citation>
    <scope>NUCLEOTIDE SEQUENCE [LARGE SCALE GENOMIC DNA]</scope>
    <source>
        <strain evidence="2">cv. SF193</strain>
    </source>
</reference>
<proteinExistence type="predicted"/>
<protein>
    <submittedName>
        <fullName evidence="1">Uncharacterized protein</fullName>
    </submittedName>
</protein>
<accession>A0A251RS26</accession>
<gene>
    <name evidence="1" type="ORF">HannXRQ_Chr17g0559311</name>
</gene>
<name>A0A251RS26_HELAN</name>
<evidence type="ECO:0000313" key="1">
    <source>
        <dbReference type="EMBL" id="OTF87215.1"/>
    </source>
</evidence>
<organism evidence="1 2">
    <name type="scientific">Helianthus annuus</name>
    <name type="common">Common sunflower</name>
    <dbReference type="NCBI Taxonomy" id="4232"/>
    <lineage>
        <taxon>Eukaryota</taxon>
        <taxon>Viridiplantae</taxon>
        <taxon>Streptophyta</taxon>
        <taxon>Embryophyta</taxon>
        <taxon>Tracheophyta</taxon>
        <taxon>Spermatophyta</taxon>
        <taxon>Magnoliopsida</taxon>
        <taxon>eudicotyledons</taxon>
        <taxon>Gunneridae</taxon>
        <taxon>Pentapetalae</taxon>
        <taxon>asterids</taxon>
        <taxon>campanulids</taxon>
        <taxon>Asterales</taxon>
        <taxon>Asteraceae</taxon>
        <taxon>Asteroideae</taxon>
        <taxon>Heliantheae alliance</taxon>
        <taxon>Heliantheae</taxon>
        <taxon>Helianthus</taxon>
    </lineage>
</organism>